<dbReference type="RefSeq" id="WP_169035583.1">
    <property type="nucleotide sequence ID" value="NZ_LANA01000001.1"/>
</dbReference>
<evidence type="ECO:0000313" key="2">
    <source>
        <dbReference type="EMBL" id="NMN67065.1"/>
    </source>
</evidence>
<gene>
    <name evidence="2" type="ORF">VP91_00001980</name>
</gene>
<name>A0ABX1T313_PELUQ</name>
<evidence type="ECO:0000259" key="1">
    <source>
        <dbReference type="Pfam" id="PF00534"/>
    </source>
</evidence>
<accession>A0ABX1T313</accession>
<proteinExistence type="predicted"/>
<dbReference type="SUPFAM" id="SSF53756">
    <property type="entry name" value="UDP-Glycosyltransferase/glycogen phosphorylase"/>
    <property type="match status" value="1"/>
</dbReference>
<dbReference type="Pfam" id="PF00534">
    <property type="entry name" value="Glycos_transf_1"/>
    <property type="match status" value="1"/>
</dbReference>
<dbReference type="InterPro" id="IPR001296">
    <property type="entry name" value="Glyco_trans_1"/>
</dbReference>
<dbReference type="Gene3D" id="3.40.50.2000">
    <property type="entry name" value="Glycogen Phosphorylase B"/>
    <property type="match status" value="2"/>
</dbReference>
<dbReference type="PANTHER" id="PTHR12526:SF630">
    <property type="entry name" value="GLYCOSYLTRANSFERASE"/>
    <property type="match status" value="1"/>
</dbReference>
<dbReference type="CDD" id="cd03811">
    <property type="entry name" value="GT4_GT28_WabH-like"/>
    <property type="match status" value="1"/>
</dbReference>
<protein>
    <submittedName>
        <fullName evidence="2">Glycosyltransferase involved in cell wall biosynthesis</fullName>
    </submittedName>
</protein>
<dbReference type="EMBL" id="LANA01000001">
    <property type="protein sequence ID" value="NMN67065.1"/>
    <property type="molecule type" value="Genomic_DNA"/>
</dbReference>
<sequence length="368" mass="43425">MEKPQKRLVIFMPSMDGGGVEKNLIIITNYLSKHIKNLTLITFDDGFKKKFSKKINIINFKKKSKINFTKYFKYLVCLIILSKEILKNRNTSVISFQANIYAIILSTILRFELIIRSNASPSGWTNSFFKNFLFKTFFRFPKSIIVNSLDFKKEIDKKFKIKSTLIYNPLNKNEILKKSKEKLNFKIFKKKKSLKLINISRFTDQKDHITLLKAFNNIHKKINIELLIMGYGANKDMINKYIFKNKLNDKIKILGFQDNPYKFLKKSDIFILTSKFEGLPNVLLESLVLKKFIISTDCRTGPREILKNGRFGFLFKPLNYKKLSKFILEYSINKKKYKNKVLLGYKSLDRFDLDKNNKKYLIEILKIL</sequence>
<reference evidence="2 3" key="1">
    <citation type="submission" date="2019-07" db="EMBL/GenBank/DDBJ databases">
        <title>SAR11 Genome Evolution.</title>
        <authorList>
            <person name="Giovannoni S."/>
        </authorList>
    </citation>
    <scope>NUCLEOTIDE SEQUENCE [LARGE SCALE GENOMIC DNA]</scope>
    <source>
        <strain evidence="2 3">HTCC9565</strain>
    </source>
</reference>
<evidence type="ECO:0000313" key="3">
    <source>
        <dbReference type="Proteomes" id="UP001166004"/>
    </source>
</evidence>
<keyword evidence="3" id="KW-1185">Reference proteome</keyword>
<comment type="caution">
    <text evidence="2">The sequence shown here is derived from an EMBL/GenBank/DDBJ whole genome shotgun (WGS) entry which is preliminary data.</text>
</comment>
<organism evidence="2 3">
    <name type="scientific">Pelagibacter ubique</name>
    <dbReference type="NCBI Taxonomy" id="198252"/>
    <lineage>
        <taxon>Bacteria</taxon>
        <taxon>Pseudomonadati</taxon>
        <taxon>Pseudomonadota</taxon>
        <taxon>Alphaproteobacteria</taxon>
        <taxon>Candidatus Pelagibacterales</taxon>
        <taxon>Candidatus Pelagibacteraceae</taxon>
        <taxon>Candidatus Pelagibacter</taxon>
    </lineage>
</organism>
<dbReference type="Proteomes" id="UP001166004">
    <property type="component" value="Unassembled WGS sequence"/>
</dbReference>
<feature type="domain" description="Glycosyl transferase family 1" evidence="1">
    <location>
        <begin position="180"/>
        <end position="338"/>
    </location>
</feature>
<dbReference type="PANTHER" id="PTHR12526">
    <property type="entry name" value="GLYCOSYLTRANSFERASE"/>
    <property type="match status" value="1"/>
</dbReference>